<dbReference type="InterPro" id="IPR003772">
    <property type="entry name" value="YceD"/>
</dbReference>
<comment type="similarity">
    <text evidence="2">Belongs to the DUF177 domain family.</text>
</comment>
<gene>
    <name evidence="6" type="ORF">METZ01_LOCUS11975</name>
</gene>
<evidence type="ECO:0000313" key="6">
    <source>
        <dbReference type="EMBL" id="SUZ59121.1"/>
    </source>
</evidence>
<comment type="function">
    <text evidence="1">Plays a role in synthesis, processing and/or stability of 23S rRNA.</text>
</comment>
<accession>A0A381NWX3</accession>
<dbReference type="PANTHER" id="PTHR38099:SF1">
    <property type="entry name" value="LARGE RIBOSOMAL RNA SUBUNIT ACCUMULATION PROTEIN YCED"/>
    <property type="match status" value="1"/>
</dbReference>
<sequence>MFKNTLNIKDISDLSKKKYVFDDVIPAITFPRLPLFLINDNQTDGNQISINLEFSTEQSIYPKLKGSISTSLTMRCQRCLGPIEWQAETAIDFLIIDSLSLNTTGPSSVNTITVDSDGLSIEKIVEDEILSMIPMSLMHNKVALCENNDTLGLFLGVSNKSNDSHQKNKPFSGLDKLLKTKDKN</sequence>
<protein>
    <recommendedName>
        <fullName evidence="3">Large ribosomal RNA subunit accumulation protein YceD</fullName>
    </recommendedName>
    <alternativeName>
        <fullName evidence="5">23S rRNA accumulation protein YceD</fullName>
    </alternativeName>
</protein>
<dbReference type="GO" id="GO:0042254">
    <property type="term" value="P:ribosome biogenesis"/>
    <property type="evidence" value="ECO:0007669"/>
    <property type="project" value="UniProtKB-KW"/>
</dbReference>
<evidence type="ECO:0000256" key="3">
    <source>
        <dbReference type="ARBA" id="ARBA00015716"/>
    </source>
</evidence>
<proteinExistence type="inferred from homology"/>
<dbReference type="EMBL" id="UINC01000664">
    <property type="protein sequence ID" value="SUZ59121.1"/>
    <property type="molecule type" value="Genomic_DNA"/>
</dbReference>
<evidence type="ECO:0000256" key="5">
    <source>
        <dbReference type="ARBA" id="ARBA00031841"/>
    </source>
</evidence>
<organism evidence="6">
    <name type="scientific">marine metagenome</name>
    <dbReference type="NCBI Taxonomy" id="408172"/>
    <lineage>
        <taxon>unclassified sequences</taxon>
        <taxon>metagenomes</taxon>
        <taxon>ecological metagenomes</taxon>
    </lineage>
</organism>
<dbReference type="GO" id="GO:0005829">
    <property type="term" value="C:cytosol"/>
    <property type="evidence" value="ECO:0007669"/>
    <property type="project" value="TreeGrafter"/>
</dbReference>
<evidence type="ECO:0000256" key="4">
    <source>
        <dbReference type="ARBA" id="ARBA00022517"/>
    </source>
</evidence>
<keyword evidence="4" id="KW-0690">Ribosome biogenesis</keyword>
<evidence type="ECO:0000256" key="1">
    <source>
        <dbReference type="ARBA" id="ARBA00002868"/>
    </source>
</evidence>
<evidence type="ECO:0000256" key="2">
    <source>
        <dbReference type="ARBA" id="ARBA00010740"/>
    </source>
</evidence>
<dbReference type="AlphaFoldDB" id="A0A381NWX3"/>
<name>A0A381NWX3_9ZZZZ</name>
<dbReference type="Pfam" id="PF02620">
    <property type="entry name" value="YceD"/>
    <property type="match status" value="1"/>
</dbReference>
<dbReference type="PANTHER" id="PTHR38099">
    <property type="entry name" value="LARGE RIBOSOMAL RNA SUBUNIT ACCUMULATION PROTEIN YCED"/>
    <property type="match status" value="1"/>
</dbReference>
<dbReference type="InterPro" id="IPR039255">
    <property type="entry name" value="YceD_bac"/>
</dbReference>
<reference evidence="6" key="1">
    <citation type="submission" date="2018-05" db="EMBL/GenBank/DDBJ databases">
        <authorList>
            <person name="Lanie J.A."/>
            <person name="Ng W.-L."/>
            <person name="Kazmierczak K.M."/>
            <person name="Andrzejewski T.M."/>
            <person name="Davidsen T.M."/>
            <person name="Wayne K.J."/>
            <person name="Tettelin H."/>
            <person name="Glass J.I."/>
            <person name="Rusch D."/>
            <person name="Podicherti R."/>
            <person name="Tsui H.-C.T."/>
            <person name="Winkler M.E."/>
        </authorList>
    </citation>
    <scope>NUCLEOTIDE SEQUENCE</scope>
</reference>